<gene>
    <name evidence="1" type="ORF">GDO78_017056</name>
</gene>
<proteinExistence type="predicted"/>
<dbReference type="EMBL" id="WNTK01022623">
    <property type="protein sequence ID" value="KAG9461383.1"/>
    <property type="molecule type" value="Genomic_DNA"/>
</dbReference>
<comment type="caution">
    <text evidence="1">The sequence shown here is derived from an EMBL/GenBank/DDBJ whole genome shotgun (WGS) entry which is preliminary data.</text>
</comment>
<evidence type="ECO:0000313" key="2">
    <source>
        <dbReference type="Proteomes" id="UP000770717"/>
    </source>
</evidence>
<name>A0A8J6BJT9_ELECQ</name>
<dbReference type="Proteomes" id="UP000770717">
    <property type="component" value="Unassembled WGS sequence"/>
</dbReference>
<accession>A0A8J6BJT9</accession>
<organism evidence="1 2">
    <name type="scientific">Eleutherodactylus coqui</name>
    <name type="common">Puerto Rican coqui</name>
    <dbReference type="NCBI Taxonomy" id="57060"/>
    <lineage>
        <taxon>Eukaryota</taxon>
        <taxon>Metazoa</taxon>
        <taxon>Chordata</taxon>
        <taxon>Craniata</taxon>
        <taxon>Vertebrata</taxon>
        <taxon>Euteleostomi</taxon>
        <taxon>Amphibia</taxon>
        <taxon>Batrachia</taxon>
        <taxon>Anura</taxon>
        <taxon>Neobatrachia</taxon>
        <taxon>Hyloidea</taxon>
        <taxon>Eleutherodactylidae</taxon>
        <taxon>Eleutherodactylinae</taxon>
        <taxon>Eleutherodactylus</taxon>
        <taxon>Eleutherodactylus</taxon>
    </lineage>
</organism>
<keyword evidence="2" id="KW-1185">Reference proteome</keyword>
<dbReference type="AlphaFoldDB" id="A0A8J6BJT9"/>
<sequence length="126" mass="13938">MKPENQRDLQNLYRGILCPRWQVSTMGPVTEGLRRSLCVCSTPGTPQCLLPGLPCFFVPAGISPFFSLMPLGLSALPLLVRISVLDRVSIRDIFKDTLGQCLVVGSGIDQGKTWEKQSWGHLVRLL</sequence>
<reference evidence="1" key="1">
    <citation type="thesis" date="2020" institute="ProQuest LLC" country="789 East Eisenhower Parkway, Ann Arbor, MI, USA">
        <title>Comparative Genomics and Chromosome Evolution.</title>
        <authorList>
            <person name="Mudd A.B."/>
        </authorList>
    </citation>
    <scope>NUCLEOTIDE SEQUENCE</scope>
    <source>
        <strain evidence="1">HN-11 Male</strain>
        <tissue evidence="1">Kidney and liver</tissue>
    </source>
</reference>
<evidence type="ECO:0000313" key="1">
    <source>
        <dbReference type="EMBL" id="KAG9461383.1"/>
    </source>
</evidence>
<protein>
    <submittedName>
        <fullName evidence="1">Uncharacterized protein</fullName>
    </submittedName>
</protein>